<dbReference type="KEGG" id="vg:80457005"/>
<dbReference type="GeneID" id="80457005"/>
<keyword evidence="3" id="KW-1185">Reference proteome</keyword>
<dbReference type="Proteomes" id="UP000595249">
    <property type="component" value="Segment"/>
</dbReference>
<dbReference type="EMBL" id="MW021761">
    <property type="protein sequence ID" value="QPX75017.1"/>
    <property type="molecule type" value="Genomic_DNA"/>
</dbReference>
<dbReference type="RefSeq" id="YP_010774104.1">
    <property type="nucleotide sequence ID" value="NC_074751.1"/>
</dbReference>
<feature type="region of interest" description="Disordered" evidence="1">
    <location>
        <begin position="1"/>
        <end position="37"/>
    </location>
</feature>
<name>A0A7T3N9Z3_9CAUD</name>
<sequence length="37" mass="3885">MSTLKSYRQKKTPGNFLGFSGGLPSAQQGARSKAITA</sequence>
<reference evidence="2 3" key="1">
    <citation type="submission" date="2020-09" db="EMBL/GenBank/DDBJ databases">
        <authorList>
            <person name="Marshall N."/>
            <person name="Wilson M.E."/>
            <person name="Walker J.K."/>
            <person name="Johnson L."/>
            <person name="Sharma R."/>
            <person name="Carr E."/>
            <person name="Grose J.H."/>
        </authorList>
    </citation>
    <scope>NUCLEOTIDE SEQUENCE [LARGE SCALE GENOMIC DNA]</scope>
</reference>
<protein>
    <submittedName>
        <fullName evidence="2">Uncharacterized protein</fullName>
    </submittedName>
</protein>
<accession>A0A7T3N9Z3</accession>
<evidence type="ECO:0000313" key="3">
    <source>
        <dbReference type="Proteomes" id="UP000595249"/>
    </source>
</evidence>
<evidence type="ECO:0000313" key="2">
    <source>
        <dbReference type="EMBL" id="QPX75017.1"/>
    </source>
</evidence>
<organism evidence="2 3">
    <name type="scientific">Serratia phage vB_SmaS_Rovert</name>
    <dbReference type="NCBI Taxonomy" id="2777363"/>
    <lineage>
        <taxon>Viruses</taxon>
        <taxon>Duplodnaviria</taxon>
        <taxon>Heunggongvirae</taxon>
        <taxon>Uroviricota</taxon>
        <taxon>Caudoviricetes</taxon>
        <taxon>Rovertvirus</taxon>
        <taxon>Rovertvirus rovert</taxon>
    </lineage>
</organism>
<proteinExistence type="predicted"/>
<evidence type="ECO:0000256" key="1">
    <source>
        <dbReference type="SAM" id="MobiDB-lite"/>
    </source>
</evidence>